<accession>A0ABY8PQN1</accession>
<protein>
    <submittedName>
        <fullName evidence="2">Class I SAM-dependent methyltransferase</fullName>
    </submittedName>
</protein>
<keyword evidence="3" id="KW-1185">Reference proteome</keyword>
<proteinExistence type="predicted"/>
<dbReference type="PANTHER" id="PTHR43861">
    <property type="entry name" value="TRANS-ACONITATE 2-METHYLTRANSFERASE-RELATED"/>
    <property type="match status" value="1"/>
</dbReference>
<evidence type="ECO:0000313" key="3">
    <source>
        <dbReference type="Proteomes" id="UP001232493"/>
    </source>
</evidence>
<reference evidence="2 3" key="1">
    <citation type="submission" date="2021-02" db="EMBL/GenBank/DDBJ databases">
        <title>Characterization of Marinitoga sp. nov. str. BP5-C20A.</title>
        <authorList>
            <person name="Erauso G."/>
            <person name="Postec A."/>
        </authorList>
    </citation>
    <scope>NUCLEOTIDE SEQUENCE [LARGE SCALE GENOMIC DNA]</scope>
    <source>
        <strain evidence="2 3">BP5-C20A</strain>
    </source>
</reference>
<dbReference type="InterPro" id="IPR029063">
    <property type="entry name" value="SAM-dependent_MTases_sf"/>
</dbReference>
<dbReference type="Proteomes" id="UP001232493">
    <property type="component" value="Chromosome"/>
</dbReference>
<dbReference type="EMBL" id="CP069362">
    <property type="protein sequence ID" value="WGS64901.1"/>
    <property type="molecule type" value="Genomic_DNA"/>
</dbReference>
<dbReference type="GO" id="GO:0032259">
    <property type="term" value="P:methylation"/>
    <property type="evidence" value="ECO:0007669"/>
    <property type="project" value="UniProtKB-KW"/>
</dbReference>
<gene>
    <name evidence="2" type="ORF">JRV97_11175</name>
</gene>
<evidence type="ECO:0000313" key="2">
    <source>
        <dbReference type="EMBL" id="WGS64901.1"/>
    </source>
</evidence>
<dbReference type="Pfam" id="PF08241">
    <property type="entry name" value="Methyltransf_11"/>
    <property type="match status" value="1"/>
</dbReference>
<dbReference type="PANTHER" id="PTHR43861:SF1">
    <property type="entry name" value="TRANS-ACONITATE 2-METHYLTRANSFERASE"/>
    <property type="match status" value="1"/>
</dbReference>
<keyword evidence="2" id="KW-0808">Transferase</keyword>
<feature type="domain" description="Methyltransferase type 11" evidence="1">
    <location>
        <begin position="47"/>
        <end position="141"/>
    </location>
</feature>
<dbReference type="InterPro" id="IPR013216">
    <property type="entry name" value="Methyltransf_11"/>
</dbReference>
<name>A0ABY8PQN1_9BACT</name>
<dbReference type="GO" id="GO:0008168">
    <property type="term" value="F:methyltransferase activity"/>
    <property type="evidence" value="ECO:0007669"/>
    <property type="project" value="UniProtKB-KW"/>
</dbReference>
<organism evidence="2 3">
    <name type="scientific">Marinitoga aeolica</name>
    <dbReference type="NCBI Taxonomy" id="2809031"/>
    <lineage>
        <taxon>Bacteria</taxon>
        <taxon>Thermotogati</taxon>
        <taxon>Thermotogota</taxon>
        <taxon>Thermotogae</taxon>
        <taxon>Petrotogales</taxon>
        <taxon>Petrotogaceae</taxon>
        <taxon>Marinitoga</taxon>
    </lineage>
</organism>
<keyword evidence="2" id="KW-0489">Methyltransferase</keyword>
<dbReference type="CDD" id="cd02440">
    <property type="entry name" value="AdoMet_MTases"/>
    <property type="match status" value="1"/>
</dbReference>
<dbReference type="SUPFAM" id="SSF53335">
    <property type="entry name" value="S-adenosyl-L-methionine-dependent methyltransferases"/>
    <property type="match status" value="1"/>
</dbReference>
<dbReference type="RefSeq" id="WP_280998924.1">
    <property type="nucleotide sequence ID" value="NZ_CP069362.1"/>
</dbReference>
<evidence type="ECO:0000259" key="1">
    <source>
        <dbReference type="Pfam" id="PF08241"/>
    </source>
</evidence>
<dbReference type="Gene3D" id="3.40.50.150">
    <property type="entry name" value="Vaccinia Virus protein VP39"/>
    <property type="match status" value="1"/>
</dbReference>
<sequence>MERKLRNNYDKLAEHYAKDVDTKAFNAYYERPAMINAIGSVNDLRVLDAGCGAGFYTEWLINNGAKEVIAIDFSEKMVESTKRRIGDKAKVYVANLNEKLNFEDSYFELIISSLTLHYVKDLDFTLKELSRILKPNGKLIFSIHHPIMTYLYFSLENYFEEILLEDVINKIPVYFYHRSFNKISNSIYNNNFLIEKIIEPKPINEFKKQDKKNFNKLNKKPHFIIFKTIKYNK</sequence>